<dbReference type="Proteomes" id="UP000215086">
    <property type="component" value="Chromosome"/>
</dbReference>
<evidence type="ECO:0000313" key="3">
    <source>
        <dbReference type="Proteomes" id="UP000215086"/>
    </source>
</evidence>
<proteinExistence type="predicted"/>
<dbReference type="KEGG" id="ttf:THTE_0398"/>
<organism evidence="2 3">
    <name type="scientific">Thermogutta terrifontis</name>
    <dbReference type="NCBI Taxonomy" id="1331910"/>
    <lineage>
        <taxon>Bacteria</taxon>
        <taxon>Pseudomonadati</taxon>
        <taxon>Planctomycetota</taxon>
        <taxon>Planctomycetia</taxon>
        <taxon>Pirellulales</taxon>
        <taxon>Thermoguttaceae</taxon>
        <taxon>Thermogutta</taxon>
    </lineage>
</organism>
<protein>
    <submittedName>
        <fullName evidence="2">Uncharacterized protein</fullName>
    </submittedName>
</protein>
<name>A0A286RAM5_9BACT</name>
<feature type="region of interest" description="Disordered" evidence="1">
    <location>
        <begin position="111"/>
        <end position="134"/>
    </location>
</feature>
<keyword evidence="3" id="KW-1185">Reference proteome</keyword>
<dbReference type="EMBL" id="CP018477">
    <property type="protein sequence ID" value="ASV73000.1"/>
    <property type="molecule type" value="Genomic_DNA"/>
</dbReference>
<sequence>MLVTSEEHLLITHPASPGTTSVPLRSIGGTCLSRPPPGGTRLSGPLISVGKSIAFRRGLKSHAESGAEAPHSIRCGDLSPLFGEGFSLHQPWRWSRWKRSTGWGGTRSCNPCNGKTLSVAPGTTSAPPTVHRTP</sequence>
<reference evidence="2 3" key="1">
    <citation type="journal article" name="Front. Microbiol.">
        <title>Sugar Metabolism of the First Thermophilic Planctomycete Thermogutta terrifontis: Comparative Genomic and Transcriptomic Approaches.</title>
        <authorList>
            <person name="Elcheninov A.G."/>
            <person name="Menzel P."/>
            <person name="Gudbergsdottir S.R."/>
            <person name="Slesarev A.I."/>
            <person name="Kadnikov V.V."/>
            <person name="Krogh A."/>
            <person name="Bonch-Osmolovskaya E.A."/>
            <person name="Peng X."/>
            <person name="Kublanov I.V."/>
        </authorList>
    </citation>
    <scope>NUCLEOTIDE SEQUENCE [LARGE SCALE GENOMIC DNA]</scope>
    <source>
        <strain evidence="2 3">R1</strain>
    </source>
</reference>
<dbReference type="AlphaFoldDB" id="A0A286RAM5"/>
<accession>A0A286RAM5</accession>
<evidence type="ECO:0000256" key="1">
    <source>
        <dbReference type="SAM" id="MobiDB-lite"/>
    </source>
</evidence>
<gene>
    <name evidence="2" type="ORF">THTE_0398</name>
</gene>
<feature type="compositionally biased region" description="Polar residues" evidence="1">
    <location>
        <begin position="111"/>
        <end position="127"/>
    </location>
</feature>
<evidence type="ECO:0000313" key="2">
    <source>
        <dbReference type="EMBL" id="ASV73000.1"/>
    </source>
</evidence>